<feature type="transmembrane region" description="Helical" evidence="7">
    <location>
        <begin position="189"/>
        <end position="207"/>
    </location>
</feature>
<evidence type="ECO:0000256" key="6">
    <source>
        <dbReference type="ARBA" id="ARBA00023136"/>
    </source>
</evidence>
<dbReference type="Proteomes" id="UP000008291">
    <property type="component" value="Chromosome"/>
</dbReference>
<dbReference type="InterPro" id="IPR002771">
    <property type="entry name" value="Multi_antbiot-R_MarC"/>
</dbReference>
<comment type="similarity">
    <text evidence="2 7">Belongs to the UPF0056 (MarC) family.</text>
</comment>
<feature type="transmembrane region" description="Helical" evidence="7">
    <location>
        <begin position="119"/>
        <end position="142"/>
    </location>
</feature>
<feature type="transmembrane region" description="Helical" evidence="7">
    <location>
        <begin position="75"/>
        <end position="98"/>
    </location>
</feature>
<dbReference type="PANTHER" id="PTHR33508:SF1">
    <property type="entry name" value="UPF0056 MEMBRANE PROTEIN YHCE"/>
    <property type="match status" value="1"/>
</dbReference>
<comment type="subcellular location">
    <subcellularLocation>
        <location evidence="7">Cell inner membrane</location>
        <topology evidence="7">Multi-pass membrane protein</topology>
    </subcellularLocation>
    <subcellularLocation>
        <location evidence="1">Cell membrane</location>
        <topology evidence="1">Multi-pass membrane protein</topology>
    </subcellularLocation>
</comment>
<dbReference type="HOGENOM" id="CLU_079909_2_1_4"/>
<keyword evidence="3" id="KW-1003">Cell membrane</keyword>
<evidence type="ECO:0000256" key="2">
    <source>
        <dbReference type="ARBA" id="ARBA00009784"/>
    </source>
</evidence>
<evidence type="ECO:0000313" key="8">
    <source>
        <dbReference type="EMBL" id="AAZ98077.1"/>
    </source>
</evidence>
<evidence type="ECO:0000256" key="7">
    <source>
        <dbReference type="RuleBase" id="RU362048"/>
    </source>
</evidence>
<dbReference type="KEGG" id="tbd:Tbd_2124"/>
<name>Q3SH12_THIDA</name>
<dbReference type="GO" id="GO:0005886">
    <property type="term" value="C:plasma membrane"/>
    <property type="evidence" value="ECO:0007669"/>
    <property type="project" value="UniProtKB-SubCell"/>
</dbReference>
<dbReference type="STRING" id="292415.Tbd_2124"/>
<dbReference type="AlphaFoldDB" id="Q3SH12"/>
<protein>
    <recommendedName>
        <fullName evidence="7">UPF0056 inner membrane protein</fullName>
    </recommendedName>
</protein>
<accession>Q3SH12</accession>
<dbReference type="eggNOG" id="COG2095">
    <property type="taxonomic scope" value="Bacteria"/>
</dbReference>
<feature type="transmembrane region" description="Helical" evidence="7">
    <location>
        <begin position="44"/>
        <end position="63"/>
    </location>
</feature>
<feature type="transmembrane region" description="Helical" evidence="7">
    <location>
        <begin position="148"/>
        <end position="168"/>
    </location>
</feature>
<keyword evidence="6 7" id="KW-0472">Membrane</keyword>
<dbReference type="NCBIfam" id="TIGR00427">
    <property type="entry name" value="NAAT family transporter"/>
    <property type="match status" value="1"/>
</dbReference>
<evidence type="ECO:0000256" key="5">
    <source>
        <dbReference type="ARBA" id="ARBA00022989"/>
    </source>
</evidence>
<keyword evidence="4 7" id="KW-0812">Transmembrane</keyword>
<organism evidence="8 9">
    <name type="scientific">Thiobacillus denitrificans (strain ATCC 25259 / T1)</name>
    <dbReference type="NCBI Taxonomy" id="292415"/>
    <lineage>
        <taxon>Bacteria</taxon>
        <taxon>Pseudomonadati</taxon>
        <taxon>Pseudomonadota</taxon>
        <taxon>Betaproteobacteria</taxon>
        <taxon>Nitrosomonadales</taxon>
        <taxon>Thiobacillaceae</taxon>
        <taxon>Thiobacillus</taxon>
    </lineage>
</organism>
<evidence type="ECO:0000256" key="1">
    <source>
        <dbReference type="ARBA" id="ARBA00004651"/>
    </source>
</evidence>
<dbReference type="PANTHER" id="PTHR33508">
    <property type="entry name" value="UPF0056 MEMBRANE PROTEIN YHCE"/>
    <property type="match status" value="1"/>
</dbReference>
<evidence type="ECO:0000256" key="3">
    <source>
        <dbReference type="ARBA" id="ARBA00022475"/>
    </source>
</evidence>
<dbReference type="EMBL" id="CP000116">
    <property type="protein sequence ID" value="AAZ98077.1"/>
    <property type="molecule type" value="Genomic_DNA"/>
</dbReference>
<proteinExistence type="inferred from homology"/>
<feature type="transmembrane region" description="Helical" evidence="7">
    <location>
        <begin position="12"/>
        <end position="32"/>
    </location>
</feature>
<gene>
    <name evidence="8" type="ordered locus">Tbd_2124</name>
</gene>
<keyword evidence="9" id="KW-1185">Reference proteome</keyword>
<evidence type="ECO:0000313" key="9">
    <source>
        <dbReference type="Proteomes" id="UP000008291"/>
    </source>
</evidence>
<dbReference type="Pfam" id="PF01914">
    <property type="entry name" value="MarC"/>
    <property type="match status" value="1"/>
</dbReference>
<reference evidence="8 9" key="1">
    <citation type="journal article" date="2006" name="J. Bacteriol.">
        <title>The genome sequence of the obligately chemolithoautotrophic, facultatively anaerobic bacterium Thiobacillus denitrificans.</title>
        <authorList>
            <person name="Beller H.R."/>
            <person name="Chain P.S."/>
            <person name="Letain T.E."/>
            <person name="Chakicherla A."/>
            <person name="Larimer F.W."/>
            <person name="Richardson P.M."/>
            <person name="Coleman M.A."/>
            <person name="Wood A.P."/>
            <person name="Kelly D.P."/>
        </authorList>
    </citation>
    <scope>NUCLEOTIDE SEQUENCE [LARGE SCALE GENOMIC DNA]</scope>
    <source>
        <strain evidence="8 9">ATCC 25259</strain>
    </source>
</reference>
<evidence type="ECO:0000256" key="4">
    <source>
        <dbReference type="ARBA" id="ARBA00022692"/>
    </source>
</evidence>
<keyword evidence="5 7" id="KW-1133">Transmembrane helix</keyword>
<sequence>MMHDMDLLELLKAALALFAIVDPVGVIPIFLMATHGFTLTQSRAAARIAALTVLGVLTIFAFAGETLLTFFGIRLAAFSVAGGLLLLLLALSMVEAHVSPQRQTQDEAVEAEEKDSVGVVPLGVPLLAGPGAITHVIVAAGALEGHTLQRGLLLLPVGLVALSVWLAFRAAPVIAKRLGKTGIHVVTRLMGLIIAAISIEMIARGLGELFPGLLT</sequence>